<feature type="transmembrane region" description="Helical" evidence="6">
    <location>
        <begin position="364"/>
        <end position="381"/>
    </location>
</feature>
<evidence type="ECO:0000256" key="1">
    <source>
        <dbReference type="ARBA" id="ARBA00004141"/>
    </source>
</evidence>
<dbReference type="OrthoDB" id="40134at2759"/>
<accession>A0A9W8AIM9</accession>
<keyword evidence="5 6" id="KW-0472">Membrane</keyword>
<dbReference type="PANTHER" id="PTHR22950">
    <property type="entry name" value="AMINO ACID TRANSPORTER"/>
    <property type="match status" value="1"/>
</dbReference>
<evidence type="ECO:0000313" key="9">
    <source>
        <dbReference type="Proteomes" id="UP001150925"/>
    </source>
</evidence>
<organism evidence="8 9">
    <name type="scientific">Dispira parvispora</name>
    <dbReference type="NCBI Taxonomy" id="1520584"/>
    <lineage>
        <taxon>Eukaryota</taxon>
        <taxon>Fungi</taxon>
        <taxon>Fungi incertae sedis</taxon>
        <taxon>Zoopagomycota</taxon>
        <taxon>Kickxellomycotina</taxon>
        <taxon>Dimargaritomycetes</taxon>
        <taxon>Dimargaritales</taxon>
        <taxon>Dimargaritaceae</taxon>
        <taxon>Dispira</taxon>
    </lineage>
</organism>
<feature type="domain" description="Amino acid transporter transmembrane" evidence="7">
    <location>
        <begin position="36"/>
        <end position="418"/>
    </location>
</feature>
<gene>
    <name evidence="8" type="ORF">IWQ62_005995</name>
</gene>
<evidence type="ECO:0000256" key="2">
    <source>
        <dbReference type="ARBA" id="ARBA00008066"/>
    </source>
</evidence>
<evidence type="ECO:0000256" key="5">
    <source>
        <dbReference type="ARBA" id="ARBA00023136"/>
    </source>
</evidence>
<feature type="transmembrane region" description="Helical" evidence="6">
    <location>
        <begin position="393"/>
        <end position="426"/>
    </location>
</feature>
<dbReference type="AlphaFoldDB" id="A0A9W8AIM9"/>
<dbReference type="EMBL" id="JANBPY010002876">
    <property type="protein sequence ID" value="KAJ1953422.1"/>
    <property type="molecule type" value="Genomic_DNA"/>
</dbReference>
<dbReference type="GO" id="GO:0015179">
    <property type="term" value="F:L-amino acid transmembrane transporter activity"/>
    <property type="evidence" value="ECO:0007669"/>
    <property type="project" value="TreeGrafter"/>
</dbReference>
<name>A0A9W8AIM9_9FUNG</name>
<keyword evidence="3 6" id="KW-0812">Transmembrane</keyword>
<feature type="transmembrane region" description="Helical" evidence="6">
    <location>
        <begin position="109"/>
        <end position="136"/>
    </location>
</feature>
<evidence type="ECO:0000256" key="4">
    <source>
        <dbReference type="ARBA" id="ARBA00022989"/>
    </source>
</evidence>
<dbReference type="Proteomes" id="UP001150925">
    <property type="component" value="Unassembled WGS sequence"/>
</dbReference>
<dbReference type="Pfam" id="PF01490">
    <property type="entry name" value="Aa_trans"/>
    <property type="match status" value="1"/>
</dbReference>
<evidence type="ECO:0000256" key="6">
    <source>
        <dbReference type="SAM" id="Phobius"/>
    </source>
</evidence>
<keyword evidence="9" id="KW-1185">Reference proteome</keyword>
<feature type="transmembrane region" description="Helical" evidence="6">
    <location>
        <begin position="220"/>
        <end position="238"/>
    </location>
</feature>
<sequence length="436" mass="47031">MLGKDDQAVKGAVDTYSFEQDFAQEKIADHGHGERTGSSFGAFFNIVCVVAGTGTLQLPWCLAEGGWVALLCVFLASAIAVFTGRLLIQCLYHKEGHRLSSYPDIGMAAFGVIGKYFILVLHYSISLGGPCVYISLAGGGTHDLVKEMVGITKAMWIIIAAVLVCIPFVLIKSMKEVAILAIFGVLSTVVVVVVVVAVGFIDLPNVESTHSLVRWENLPAAMGTICFSFGGNVVYPHVESSMKNPQSWTKVLFFAVMCIMTMYLMIAISGYFVYGEQVEAIIYDSLPQNPAKVTAIALLIAHVILAAPIMLTAVALELEDSFNITVENMGAAREFMFRALLRTGMVVLLTFPAVFIPVSKLMSLIGSFSNSLLIFVMPVVLHWRLFGFRSMNIVSLCACGVCIVVGVMACICGTQQSIASLIAYFSNPEEAGASMH</sequence>
<comment type="caution">
    <text evidence="8">The sequence shown here is derived from an EMBL/GenBank/DDBJ whole genome shotgun (WGS) entry which is preliminary data.</text>
</comment>
<evidence type="ECO:0000313" key="8">
    <source>
        <dbReference type="EMBL" id="KAJ1953422.1"/>
    </source>
</evidence>
<feature type="transmembrane region" description="Helical" evidence="6">
    <location>
        <begin position="339"/>
        <end position="358"/>
    </location>
</feature>
<feature type="transmembrane region" description="Helical" evidence="6">
    <location>
        <begin position="148"/>
        <end position="170"/>
    </location>
</feature>
<dbReference type="InterPro" id="IPR013057">
    <property type="entry name" value="AA_transpt_TM"/>
</dbReference>
<protein>
    <recommendedName>
        <fullName evidence="7">Amino acid transporter transmembrane domain-containing protein</fullName>
    </recommendedName>
</protein>
<comment type="similarity">
    <text evidence="2">Belongs to the amino acid/polyamine transporter 2 family.</text>
</comment>
<evidence type="ECO:0000259" key="7">
    <source>
        <dbReference type="Pfam" id="PF01490"/>
    </source>
</evidence>
<comment type="subcellular location">
    <subcellularLocation>
        <location evidence="1">Membrane</location>
        <topology evidence="1">Multi-pass membrane protein</topology>
    </subcellularLocation>
</comment>
<feature type="transmembrane region" description="Helical" evidence="6">
    <location>
        <begin position="40"/>
        <end position="60"/>
    </location>
</feature>
<evidence type="ECO:0000256" key="3">
    <source>
        <dbReference type="ARBA" id="ARBA00022692"/>
    </source>
</evidence>
<reference evidence="8" key="1">
    <citation type="submission" date="2022-07" db="EMBL/GenBank/DDBJ databases">
        <title>Phylogenomic reconstructions and comparative analyses of Kickxellomycotina fungi.</title>
        <authorList>
            <person name="Reynolds N.K."/>
            <person name="Stajich J.E."/>
            <person name="Barry K."/>
            <person name="Grigoriev I.V."/>
            <person name="Crous P."/>
            <person name="Smith M.E."/>
        </authorList>
    </citation>
    <scope>NUCLEOTIDE SEQUENCE</scope>
    <source>
        <strain evidence="8">RSA 1196</strain>
    </source>
</reference>
<feature type="transmembrane region" description="Helical" evidence="6">
    <location>
        <begin position="294"/>
        <end position="318"/>
    </location>
</feature>
<proteinExistence type="inferred from homology"/>
<keyword evidence="4 6" id="KW-1133">Transmembrane helix</keyword>
<feature type="transmembrane region" description="Helical" evidence="6">
    <location>
        <begin position="177"/>
        <end position="200"/>
    </location>
</feature>
<dbReference type="PANTHER" id="PTHR22950:SF349">
    <property type="entry name" value="AMINO ACID TRANSPORTER TRANSMEMBRANE DOMAIN-CONTAINING PROTEIN"/>
    <property type="match status" value="1"/>
</dbReference>
<feature type="transmembrane region" description="Helical" evidence="6">
    <location>
        <begin position="250"/>
        <end position="274"/>
    </location>
</feature>
<dbReference type="GO" id="GO:0005774">
    <property type="term" value="C:vacuolar membrane"/>
    <property type="evidence" value="ECO:0007669"/>
    <property type="project" value="TreeGrafter"/>
</dbReference>
<feature type="transmembrane region" description="Helical" evidence="6">
    <location>
        <begin position="66"/>
        <end position="88"/>
    </location>
</feature>